<feature type="region of interest" description="Disordered" evidence="1">
    <location>
        <begin position="24"/>
        <end position="52"/>
    </location>
</feature>
<keyword evidence="3" id="KW-1185">Reference proteome</keyword>
<protein>
    <submittedName>
        <fullName evidence="2">Uncharacterized protein</fullName>
    </submittedName>
</protein>
<dbReference type="Proteomes" id="UP001151760">
    <property type="component" value="Unassembled WGS sequence"/>
</dbReference>
<proteinExistence type="predicted"/>
<name>A0ABQ5HAP8_9ASTR</name>
<feature type="compositionally biased region" description="Polar residues" evidence="1">
    <location>
        <begin position="28"/>
        <end position="46"/>
    </location>
</feature>
<gene>
    <name evidence="2" type="ORF">Tco_1066682</name>
</gene>
<accession>A0ABQ5HAP8</accession>
<evidence type="ECO:0000313" key="3">
    <source>
        <dbReference type="Proteomes" id="UP001151760"/>
    </source>
</evidence>
<evidence type="ECO:0000256" key="1">
    <source>
        <dbReference type="SAM" id="MobiDB-lite"/>
    </source>
</evidence>
<comment type="caution">
    <text evidence="2">The sequence shown here is derived from an EMBL/GenBank/DDBJ whole genome shotgun (WGS) entry which is preliminary data.</text>
</comment>
<organism evidence="2 3">
    <name type="scientific">Tanacetum coccineum</name>
    <dbReference type="NCBI Taxonomy" id="301880"/>
    <lineage>
        <taxon>Eukaryota</taxon>
        <taxon>Viridiplantae</taxon>
        <taxon>Streptophyta</taxon>
        <taxon>Embryophyta</taxon>
        <taxon>Tracheophyta</taxon>
        <taxon>Spermatophyta</taxon>
        <taxon>Magnoliopsida</taxon>
        <taxon>eudicotyledons</taxon>
        <taxon>Gunneridae</taxon>
        <taxon>Pentapetalae</taxon>
        <taxon>asterids</taxon>
        <taxon>campanulids</taxon>
        <taxon>Asterales</taxon>
        <taxon>Asteraceae</taxon>
        <taxon>Asteroideae</taxon>
        <taxon>Anthemideae</taxon>
        <taxon>Anthemidinae</taxon>
        <taxon>Tanacetum</taxon>
    </lineage>
</organism>
<reference evidence="2" key="1">
    <citation type="journal article" date="2022" name="Int. J. Mol. Sci.">
        <title>Draft Genome of Tanacetum Coccineum: Genomic Comparison of Closely Related Tanacetum-Family Plants.</title>
        <authorList>
            <person name="Yamashiro T."/>
            <person name="Shiraishi A."/>
            <person name="Nakayama K."/>
            <person name="Satake H."/>
        </authorList>
    </citation>
    <scope>NUCLEOTIDE SEQUENCE</scope>
</reference>
<dbReference type="EMBL" id="BQNB010019406">
    <property type="protein sequence ID" value="GJT84965.1"/>
    <property type="molecule type" value="Genomic_DNA"/>
</dbReference>
<evidence type="ECO:0000313" key="2">
    <source>
        <dbReference type="EMBL" id="GJT84965.1"/>
    </source>
</evidence>
<sequence>MLSARGLSEVSLEEEGLLLWDQLEKKSGSPTSSAPTQPETPANVRSSKGAAVAGEDPDFRRLLPSSYLCVYLQAQVTGKERIKAAFEEFKKYKDEQVSSRCAEMDVRLDALIMKCAESTEMRQAFTNVVSAGLAKVVPGSRPKSSHLMILFFPEVRAPKDPWAVKGEVPLEDAIAANKSWAEKKKKCRVVCHTHGIGSAHHARSDGILTAPSMALSLYAPSPSASGPHKVLPTLDRVSYSYRVTYVVTAVDGNILGPKVTTTDLAL</sequence>
<reference evidence="2" key="2">
    <citation type="submission" date="2022-01" db="EMBL/GenBank/DDBJ databases">
        <authorList>
            <person name="Yamashiro T."/>
            <person name="Shiraishi A."/>
            <person name="Satake H."/>
            <person name="Nakayama K."/>
        </authorList>
    </citation>
    <scope>NUCLEOTIDE SEQUENCE</scope>
</reference>